<dbReference type="RefSeq" id="WP_272780335.1">
    <property type="nucleotide sequence ID" value="NZ_JAQQLI010000076.1"/>
</dbReference>
<name>A0ABT5JIF7_RHOTP</name>
<feature type="repeat" description="TPR" evidence="1">
    <location>
        <begin position="151"/>
        <end position="184"/>
    </location>
</feature>
<dbReference type="Gene3D" id="3.40.50.2000">
    <property type="entry name" value="Glycogen Phosphorylase B"/>
    <property type="match status" value="1"/>
</dbReference>
<evidence type="ECO:0000313" key="4">
    <source>
        <dbReference type="Proteomes" id="UP001165652"/>
    </source>
</evidence>
<feature type="region of interest" description="Disordered" evidence="2">
    <location>
        <begin position="347"/>
        <end position="394"/>
    </location>
</feature>
<accession>A0ABT5JIF7</accession>
<protein>
    <submittedName>
        <fullName evidence="3">Tetratricopeptide repeat protein</fullName>
    </submittedName>
</protein>
<evidence type="ECO:0000313" key="3">
    <source>
        <dbReference type="EMBL" id="MDC7789511.1"/>
    </source>
</evidence>
<dbReference type="SUPFAM" id="SSF53756">
    <property type="entry name" value="UDP-Glycosyltransferase/glycogen phosphorylase"/>
    <property type="match status" value="1"/>
</dbReference>
<dbReference type="InterPro" id="IPR052943">
    <property type="entry name" value="TMTC_O-mannosyl-trnsfr"/>
</dbReference>
<keyword evidence="4" id="KW-1185">Reference proteome</keyword>
<dbReference type="PANTHER" id="PTHR44809:SF1">
    <property type="entry name" value="PROTEIN O-MANNOSYL-TRANSFERASE TMTC1"/>
    <property type="match status" value="1"/>
</dbReference>
<organism evidence="3 4">
    <name type="scientific">Rhodoplanes tepidamans</name>
    <name type="common">Rhodoplanes cryptolactis</name>
    <dbReference type="NCBI Taxonomy" id="200616"/>
    <lineage>
        <taxon>Bacteria</taxon>
        <taxon>Pseudomonadati</taxon>
        <taxon>Pseudomonadota</taxon>
        <taxon>Alphaproteobacteria</taxon>
        <taxon>Hyphomicrobiales</taxon>
        <taxon>Nitrobacteraceae</taxon>
        <taxon>Rhodoplanes</taxon>
    </lineage>
</organism>
<dbReference type="InterPro" id="IPR011990">
    <property type="entry name" value="TPR-like_helical_dom_sf"/>
</dbReference>
<evidence type="ECO:0000256" key="2">
    <source>
        <dbReference type="SAM" id="MobiDB-lite"/>
    </source>
</evidence>
<dbReference type="SMART" id="SM00028">
    <property type="entry name" value="TPR"/>
    <property type="match status" value="4"/>
</dbReference>
<sequence length="552" mass="58733">MANSTTGSTRRYPPPRPAVVEAVRLQEAGRLAEAEQRLIAALRENRNDFYALHQLGLICCATRRFADAVLLLASAVEQRPDSPEALCNLAVALRGLDRCAEAVAACDAALALAPDHAAAHHNRGNALLDLDRPAEAERAHARAVALNPMNAESLYGLGNALRELHRFDEAMACYAKALTLAPRRADIRFNVALLQLLTGRLREGFAGYAHRLDKPEFAELRGRFAASAWAGEPVAGRTVLLHPEQGAGDVIQFVRYAPLLAARGARVVCAVTAPLKPLLDSLAGDGVSVVVWDRTAPPAHDLHCPYLSLPHGFQTTVDSIPATVPYLAAPPERVAAMAARLAAALAVPTDDEDTTRTARTRTTRETTRAPADGPAGGSAADPASGPAPGVAPAAARAAGRPLRVGLAWAGNPVFANDRHRSIPLASLAPLADLPNVDFVSLQRDLREGDEILLERLRVVPLGPALADFADTAAAIAALDLVVSVDTAVAHLAGALGRKVWILLPFSPDWRWLTGRADTPWYPTARLFRQPRLGDWASVVATLRDALADLATC</sequence>
<comment type="caution">
    <text evidence="3">The sequence shown here is derived from an EMBL/GenBank/DDBJ whole genome shotgun (WGS) entry which is preliminary data.</text>
</comment>
<keyword evidence="1" id="KW-0802">TPR repeat</keyword>
<dbReference type="Pfam" id="PF00515">
    <property type="entry name" value="TPR_1"/>
    <property type="match status" value="1"/>
</dbReference>
<gene>
    <name evidence="3" type="ORF">PQJ73_27845</name>
</gene>
<evidence type="ECO:0000256" key="1">
    <source>
        <dbReference type="PROSITE-ProRule" id="PRU00339"/>
    </source>
</evidence>
<dbReference type="Gene3D" id="1.25.40.10">
    <property type="entry name" value="Tetratricopeptide repeat domain"/>
    <property type="match status" value="2"/>
</dbReference>
<dbReference type="SUPFAM" id="SSF48452">
    <property type="entry name" value="TPR-like"/>
    <property type="match status" value="1"/>
</dbReference>
<proteinExistence type="predicted"/>
<dbReference type="EMBL" id="JAQQLI010000076">
    <property type="protein sequence ID" value="MDC7789511.1"/>
    <property type="molecule type" value="Genomic_DNA"/>
</dbReference>
<reference evidence="3" key="1">
    <citation type="journal article" date="2023" name="Microbiol Resour">
        <title>Genome Sequences of Rhodoplanes serenus and Two Thermotolerant Strains, Rhodoplanes tepidamans and 'Rhodoplanes cryptolactis,' Further Refine the Genus.</title>
        <authorList>
            <person name="Rayyan A.A."/>
            <person name="Kyndt J.A."/>
        </authorList>
    </citation>
    <scope>NUCLEOTIDE SEQUENCE</scope>
    <source>
        <strain evidence="3">DSM 9987</strain>
    </source>
</reference>
<dbReference type="PROSITE" id="PS50293">
    <property type="entry name" value="TPR_REGION"/>
    <property type="match status" value="1"/>
</dbReference>
<dbReference type="PANTHER" id="PTHR44809">
    <property type="match status" value="1"/>
</dbReference>
<dbReference type="InterPro" id="IPR019734">
    <property type="entry name" value="TPR_rpt"/>
</dbReference>
<reference evidence="3" key="2">
    <citation type="submission" date="2023-02" db="EMBL/GenBank/DDBJ databases">
        <authorList>
            <person name="Rayyan A."/>
            <person name="Meyer T."/>
            <person name="Kyndt J.A."/>
        </authorList>
    </citation>
    <scope>NUCLEOTIDE SEQUENCE</scope>
    <source>
        <strain evidence="3">DSM 9987</strain>
    </source>
</reference>
<dbReference type="PROSITE" id="PS50005">
    <property type="entry name" value="TPR"/>
    <property type="match status" value="2"/>
</dbReference>
<dbReference type="Proteomes" id="UP001165652">
    <property type="component" value="Unassembled WGS sequence"/>
</dbReference>
<feature type="compositionally biased region" description="Low complexity" evidence="2">
    <location>
        <begin position="368"/>
        <end position="394"/>
    </location>
</feature>
<feature type="repeat" description="TPR" evidence="1">
    <location>
        <begin position="117"/>
        <end position="150"/>
    </location>
</feature>
<dbReference type="Pfam" id="PF13432">
    <property type="entry name" value="TPR_16"/>
    <property type="match status" value="1"/>
</dbReference>